<sequence length="218" mass="24941">MEAKRQSDNDLIISYKLLRKLIGTIGVFLPIILGAGMFYFDRDNFIQDSISDYYGTELRDVFVGFLFALGFFLFSYKGYKANGKGLLHNDQFFAILGGVFALCVALFPTTSECDAIRAIHLTSAVLLFAIFTIFCLVIFRRGVAINNQTKMKRVRNRFYFWCGILIILFVVGAGLSFVFMTEEARRETDIIFWCETFALWVFGFSWLIKGEAAFTDKK</sequence>
<gene>
    <name evidence="2" type="ORF">DIS07_09240</name>
</gene>
<feature type="transmembrane region" description="Helical" evidence="1">
    <location>
        <begin position="190"/>
        <end position="208"/>
    </location>
</feature>
<protein>
    <recommendedName>
        <fullName evidence="4">DUF998 domain-containing protein</fullName>
    </recommendedName>
</protein>
<dbReference type="EMBL" id="QFFG01000003">
    <property type="protein sequence ID" value="PWG05403.1"/>
    <property type="molecule type" value="Genomic_DNA"/>
</dbReference>
<comment type="caution">
    <text evidence="2">The sequence shown here is derived from an EMBL/GenBank/DDBJ whole genome shotgun (WGS) entry which is preliminary data.</text>
</comment>
<keyword evidence="1" id="KW-0812">Transmembrane</keyword>
<name>A0A2U2JAP3_9FLAO</name>
<evidence type="ECO:0008006" key="4">
    <source>
        <dbReference type="Google" id="ProtNLM"/>
    </source>
</evidence>
<keyword evidence="3" id="KW-1185">Reference proteome</keyword>
<organism evidence="2 3">
    <name type="scientific">Polaribacter aquimarinus</name>
    <dbReference type="NCBI Taxonomy" id="2100726"/>
    <lineage>
        <taxon>Bacteria</taxon>
        <taxon>Pseudomonadati</taxon>
        <taxon>Bacteroidota</taxon>
        <taxon>Flavobacteriia</taxon>
        <taxon>Flavobacteriales</taxon>
        <taxon>Flavobacteriaceae</taxon>
    </lineage>
</organism>
<evidence type="ECO:0000313" key="3">
    <source>
        <dbReference type="Proteomes" id="UP000245670"/>
    </source>
</evidence>
<keyword evidence="1" id="KW-1133">Transmembrane helix</keyword>
<feature type="transmembrane region" description="Helical" evidence="1">
    <location>
        <begin position="115"/>
        <end position="138"/>
    </location>
</feature>
<accession>A0A2U2JAP3</accession>
<evidence type="ECO:0000313" key="2">
    <source>
        <dbReference type="EMBL" id="PWG05403.1"/>
    </source>
</evidence>
<dbReference type="OrthoDB" id="9803163at2"/>
<feature type="transmembrane region" description="Helical" evidence="1">
    <location>
        <begin position="60"/>
        <end position="79"/>
    </location>
</feature>
<evidence type="ECO:0000256" key="1">
    <source>
        <dbReference type="SAM" id="Phobius"/>
    </source>
</evidence>
<feature type="transmembrane region" description="Helical" evidence="1">
    <location>
        <begin position="21"/>
        <end position="40"/>
    </location>
</feature>
<feature type="transmembrane region" description="Helical" evidence="1">
    <location>
        <begin position="91"/>
        <end position="109"/>
    </location>
</feature>
<keyword evidence="1" id="KW-0472">Membrane</keyword>
<dbReference type="Proteomes" id="UP000245670">
    <property type="component" value="Unassembled WGS sequence"/>
</dbReference>
<dbReference type="RefSeq" id="WP_109404947.1">
    <property type="nucleotide sequence ID" value="NZ_QFFG01000003.1"/>
</dbReference>
<dbReference type="AlphaFoldDB" id="A0A2U2JAP3"/>
<feature type="transmembrane region" description="Helical" evidence="1">
    <location>
        <begin position="158"/>
        <end position="178"/>
    </location>
</feature>
<reference evidence="2 3" key="1">
    <citation type="submission" date="2018-05" db="EMBL/GenBank/DDBJ databases">
        <title>Polaribacter aquimarinus sp. nov., isolated from sediment in a sediment of sea.</title>
        <authorList>
            <person name="Lu D."/>
        </authorList>
    </citation>
    <scope>NUCLEOTIDE SEQUENCE [LARGE SCALE GENOMIC DNA]</scope>
    <source>
        <strain evidence="2 3">ZY113</strain>
    </source>
</reference>
<proteinExistence type="predicted"/>